<protein>
    <submittedName>
        <fullName evidence="3">Uncharacterized protein</fullName>
    </submittedName>
</protein>
<organism evidence="3 4">
    <name type="scientific">Desmophyllum pertusum</name>
    <dbReference type="NCBI Taxonomy" id="174260"/>
    <lineage>
        <taxon>Eukaryota</taxon>
        <taxon>Metazoa</taxon>
        <taxon>Cnidaria</taxon>
        <taxon>Anthozoa</taxon>
        <taxon>Hexacorallia</taxon>
        <taxon>Scleractinia</taxon>
        <taxon>Caryophylliina</taxon>
        <taxon>Caryophylliidae</taxon>
        <taxon>Desmophyllum</taxon>
    </lineage>
</organism>
<feature type="transmembrane region" description="Helical" evidence="2">
    <location>
        <begin position="330"/>
        <end position="353"/>
    </location>
</feature>
<dbReference type="OrthoDB" id="5970478at2759"/>
<name>A0A9W9YW95_9CNID</name>
<proteinExistence type="predicted"/>
<accession>A0A9W9YW95</accession>
<gene>
    <name evidence="3" type="ORF">OS493_031331</name>
</gene>
<feature type="compositionally biased region" description="Low complexity" evidence="1">
    <location>
        <begin position="307"/>
        <end position="322"/>
    </location>
</feature>
<keyword evidence="4" id="KW-1185">Reference proteome</keyword>
<dbReference type="AlphaFoldDB" id="A0A9W9YW95"/>
<evidence type="ECO:0000256" key="2">
    <source>
        <dbReference type="SAM" id="Phobius"/>
    </source>
</evidence>
<dbReference type="EMBL" id="MU826861">
    <property type="protein sequence ID" value="KAJ7370595.1"/>
    <property type="molecule type" value="Genomic_DNA"/>
</dbReference>
<reference evidence="3" key="1">
    <citation type="submission" date="2023-01" db="EMBL/GenBank/DDBJ databases">
        <title>Genome assembly of the deep-sea coral Lophelia pertusa.</title>
        <authorList>
            <person name="Herrera S."/>
            <person name="Cordes E."/>
        </authorList>
    </citation>
    <scope>NUCLEOTIDE SEQUENCE</scope>
    <source>
        <strain evidence="3">USNM1676648</strain>
        <tissue evidence="3">Polyp</tissue>
    </source>
</reference>
<keyword evidence="2" id="KW-1133">Transmembrane helix</keyword>
<keyword evidence="2" id="KW-0812">Transmembrane</keyword>
<comment type="caution">
    <text evidence="3">The sequence shown here is derived from an EMBL/GenBank/DDBJ whole genome shotgun (WGS) entry which is preliminary data.</text>
</comment>
<sequence length="390" mass="41669">MAYSLQNIYDKVQSGDPDAAMGALMSIADTVLDSNETTAELKQSISKKTQGAILQILGNTAVDKDNAVPMLTALRKTDAKAAENRSGMAQAAVKILRGIGDKPLTNEKGRRNALLDTFDALADNMEEGLFPRGSPREVSNDKVGSMRVQLTNMKDEIVASNKPGAPKFNPGDALAGLFATRKCAGGKKTCTGAIVKFVTLNKKLLVADETKQNKYVDVQDSKVIGIELRDPVNKATVPVTNLTKPLKLTFTVTQAPDGKQLGCVFFDTNRKIWVKEGLIAVEAGNNSLICESLHLTFFAPSNDAKNTSTTAPSTTPAVGATPTEKEKKDLTGAIVGGVIGGLVFIILVILGVWTSICQKSPKSDGDSTELVYLTARYKKEQYSVARVASQ</sequence>
<dbReference type="Gene3D" id="2.60.220.50">
    <property type="match status" value="1"/>
</dbReference>
<dbReference type="Proteomes" id="UP001163046">
    <property type="component" value="Unassembled WGS sequence"/>
</dbReference>
<dbReference type="InterPro" id="IPR046338">
    <property type="entry name" value="GAIN_dom_sf"/>
</dbReference>
<evidence type="ECO:0000313" key="4">
    <source>
        <dbReference type="Proteomes" id="UP001163046"/>
    </source>
</evidence>
<feature type="region of interest" description="Disordered" evidence="1">
    <location>
        <begin position="305"/>
        <end position="324"/>
    </location>
</feature>
<keyword evidence="2" id="KW-0472">Membrane</keyword>
<evidence type="ECO:0000256" key="1">
    <source>
        <dbReference type="SAM" id="MobiDB-lite"/>
    </source>
</evidence>
<evidence type="ECO:0000313" key="3">
    <source>
        <dbReference type="EMBL" id="KAJ7370595.1"/>
    </source>
</evidence>